<keyword evidence="3 8" id="KW-0136">Cellulose degradation</keyword>
<protein>
    <recommendedName>
        <fullName evidence="8">Endoglucanase</fullName>
        <ecNumber evidence="8">3.2.1.4</ecNumber>
    </recommendedName>
</protein>
<reference evidence="10" key="1">
    <citation type="journal article" date="2021" name="Antonie Van Leeuwenhoek">
        <title>Draft genome and description of Waterburya agarophytonicola gen. nov. sp. nov. (Pleurocapsales, Cyanobacteria): a seaweed symbiont.</title>
        <authorList>
            <person name="Bonthond G."/>
            <person name="Shalygin S."/>
            <person name="Bayer T."/>
            <person name="Weinberger F."/>
        </authorList>
    </citation>
    <scope>NUCLEOTIDE SEQUENCE</scope>
    <source>
        <strain evidence="10">KI4</strain>
    </source>
</reference>
<keyword evidence="6 7" id="KW-0624">Polysaccharide degradation</keyword>
<dbReference type="SUPFAM" id="SSF49384">
    <property type="entry name" value="Carbohydrate-binding domain"/>
    <property type="match status" value="1"/>
</dbReference>
<dbReference type="RefSeq" id="WP_229639279.1">
    <property type="nucleotide sequence ID" value="NZ_JADWDC010000007.1"/>
</dbReference>
<feature type="chain" id="PRO_5038162937" description="Endoglucanase" evidence="8">
    <location>
        <begin position="27"/>
        <end position="650"/>
    </location>
</feature>
<evidence type="ECO:0000256" key="3">
    <source>
        <dbReference type="ARBA" id="ARBA00023001"/>
    </source>
</evidence>
<comment type="catalytic activity">
    <reaction evidence="1 8">
        <text>Endohydrolysis of (1-&gt;4)-beta-D-glucosidic linkages in cellulose, lichenin and cereal beta-D-glucans.</text>
        <dbReference type="EC" id="3.2.1.4"/>
    </reaction>
</comment>
<keyword evidence="2 7" id="KW-0378">Hydrolase</keyword>
<dbReference type="InterPro" id="IPR036966">
    <property type="entry name" value="CBM3_sf"/>
</dbReference>
<keyword evidence="8" id="KW-0732">Signal</keyword>
<gene>
    <name evidence="10" type="ORF">I4641_04520</name>
</gene>
<dbReference type="InterPro" id="IPR012341">
    <property type="entry name" value="6hp_glycosidase-like_sf"/>
</dbReference>
<dbReference type="Gene3D" id="2.60.40.710">
    <property type="entry name" value="Endoglucanase-like"/>
    <property type="match status" value="1"/>
</dbReference>
<evidence type="ECO:0000256" key="2">
    <source>
        <dbReference type="ARBA" id="ARBA00022801"/>
    </source>
</evidence>
<keyword evidence="11" id="KW-1185">Reference proteome</keyword>
<dbReference type="Proteomes" id="UP000729733">
    <property type="component" value="Unassembled WGS sequence"/>
</dbReference>
<dbReference type="PANTHER" id="PTHR22298">
    <property type="entry name" value="ENDO-1,4-BETA-GLUCANASE"/>
    <property type="match status" value="1"/>
</dbReference>
<dbReference type="InterPro" id="IPR001701">
    <property type="entry name" value="Glyco_hydro_9"/>
</dbReference>
<dbReference type="PROSITE" id="PS00592">
    <property type="entry name" value="GH9_2"/>
    <property type="match status" value="1"/>
</dbReference>
<sequence length="650" mass="73173">MYLKSKITQKLLKKILAGLMVSIAIATTSTPAISQDRENYGEALQKSILFYEAQQAGKLPEWNRIPWRDDATLEDGADVGVDLSGGWLDAGDNVKFNFPMAYTVTTLAWGGIEYYDAYQKSGQLEDLSQNIKWVTDYLLNSFANDKPGEYVLYGQVGNGKLDHKWWGAAEVVHYEMDRPAYKIDTSCPGTDLAGETSAALASSSILFRANGDPKYADLLVEKAEKLFDFANTYRGKYSDCLKEAVPFYTSVNGDRDELTWSAIWLHKAKKAQNNSYSGEYLTFAEAEYQKMDKPFNYTYQFDDKSYGVYILLAQETGKLEYQQRAEAWLDFWTVGHQGQRIKYTPGGLAFLVKWGSLPLSANTSFLAFVYSDWLKKTQGNSAKAQRYYDLGVSQINYILGQNPSRRSYMIGYGDNYPQNPHHRTAHGSWLNSVKEPQQTRNLLIGALVGGPDGEENWEDDRNDWVRNEVGVTYNAGLTGALAKMYEEFGGEPLAEISFPKSNDPEIYVESKTTVGEKQNTEIDLTIINKSAAPAQGLENAMVRVVYEVKPERVKDISTFAVSNDCANSPSKVVKLKEDTYYTDVVCRDTVIYPGGDMDYKKQITLTIDLNKSGSSNLFDGLSKMFAKPVRVTKICLYDDDKLLWESQFEK</sequence>
<dbReference type="GO" id="GO:0008810">
    <property type="term" value="F:cellulase activity"/>
    <property type="evidence" value="ECO:0007669"/>
    <property type="project" value="UniProtKB-EC"/>
</dbReference>
<comment type="similarity">
    <text evidence="7 8">Belongs to the glycosyl hydrolase 9 (cellulase E) family.</text>
</comment>
<dbReference type="InterPro" id="IPR008965">
    <property type="entry name" value="CBM2/CBM3_carb-bd_dom_sf"/>
</dbReference>
<evidence type="ECO:0000259" key="9">
    <source>
        <dbReference type="Pfam" id="PF00759"/>
    </source>
</evidence>
<dbReference type="EMBL" id="JADWDC010000007">
    <property type="protein sequence ID" value="MCC0176240.1"/>
    <property type="molecule type" value="Genomic_DNA"/>
</dbReference>
<dbReference type="Pfam" id="PF00759">
    <property type="entry name" value="Glyco_hydro_9"/>
    <property type="match status" value="1"/>
</dbReference>
<evidence type="ECO:0000256" key="6">
    <source>
        <dbReference type="ARBA" id="ARBA00023326"/>
    </source>
</evidence>
<dbReference type="InterPro" id="IPR018221">
    <property type="entry name" value="Glyco_hydro_9_His_AS"/>
</dbReference>
<dbReference type="EC" id="3.2.1.4" evidence="8"/>
<evidence type="ECO:0000256" key="5">
    <source>
        <dbReference type="ARBA" id="ARBA00023295"/>
    </source>
</evidence>
<dbReference type="InterPro" id="IPR008928">
    <property type="entry name" value="6-hairpin_glycosidase_sf"/>
</dbReference>
<proteinExistence type="inferred from homology"/>
<keyword evidence="4 7" id="KW-0119">Carbohydrate metabolism</keyword>
<feature type="active site" evidence="7">
    <location>
        <position position="421"/>
    </location>
</feature>
<keyword evidence="5 7" id="KW-0326">Glycosidase</keyword>
<dbReference type="FunFam" id="1.50.10.10:FF:000020">
    <property type="entry name" value="Endoglucanase"/>
    <property type="match status" value="1"/>
</dbReference>
<evidence type="ECO:0000256" key="1">
    <source>
        <dbReference type="ARBA" id="ARBA00000966"/>
    </source>
</evidence>
<dbReference type="GO" id="GO:0030245">
    <property type="term" value="P:cellulose catabolic process"/>
    <property type="evidence" value="ECO:0007669"/>
    <property type="project" value="UniProtKB-KW"/>
</dbReference>
<evidence type="ECO:0000256" key="7">
    <source>
        <dbReference type="PROSITE-ProRule" id="PRU10059"/>
    </source>
</evidence>
<feature type="signal peptide" evidence="8">
    <location>
        <begin position="1"/>
        <end position="26"/>
    </location>
</feature>
<dbReference type="AlphaFoldDB" id="A0A964BR15"/>
<dbReference type="Gene3D" id="1.50.10.10">
    <property type="match status" value="1"/>
</dbReference>
<evidence type="ECO:0000256" key="4">
    <source>
        <dbReference type="ARBA" id="ARBA00023277"/>
    </source>
</evidence>
<accession>A0A964BR15</accession>
<dbReference type="SUPFAM" id="SSF48208">
    <property type="entry name" value="Six-hairpin glycosidases"/>
    <property type="match status" value="1"/>
</dbReference>
<feature type="domain" description="Glycoside hydrolase family 9" evidence="9">
    <location>
        <begin position="40"/>
        <end position="481"/>
    </location>
</feature>
<organism evidence="10 11">
    <name type="scientific">Waterburya agarophytonicola KI4</name>
    <dbReference type="NCBI Taxonomy" id="2874699"/>
    <lineage>
        <taxon>Bacteria</taxon>
        <taxon>Bacillati</taxon>
        <taxon>Cyanobacteriota</taxon>
        <taxon>Cyanophyceae</taxon>
        <taxon>Pleurocapsales</taxon>
        <taxon>Hyellaceae</taxon>
        <taxon>Waterburya</taxon>
        <taxon>Waterburya agarophytonicola</taxon>
    </lineage>
</organism>
<name>A0A964BR15_9CYAN</name>
<dbReference type="GO" id="GO:0030248">
    <property type="term" value="F:cellulose binding"/>
    <property type="evidence" value="ECO:0007669"/>
    <property type="project" value="InterPro"/>
</dbReference>
<evidence type="ECO:0000313" key="10">
    <source>
        <dbReference type="EMBL" id="MCC0176240.1"/>
    </source>
</evidence>
<evidence type="ECO:0000313" key="11">
    <source>
        <dbReference type="Proteomes" id="UP000729733"/>
    </source>
</evidence>
<comment type="caution">
    <text evidence="10">The sequence shown here is derived from an EMBL/GenBank/DDBJ whole genome shotgun (WGS) entry which is preliminary data.</text>
</comment>
<evidence type="ECO:0000256" key="8">
    <source>
        <dbReference type="RuleBase" id="RU361166"/>
    </source>
</evidence>